<protein>
    <recommendedName>
        <fullName evidence="2">DUF5658 domain-containing protein</fullName>
    </recommendedName>
</protein>
<evidence type="ECO:0000313" key="4">
    <source>
        <dbReference type="Proteomes" id="UP000243106"/>
    </source>
</evidence>
<dbReference type="EMBL" id="FOXV01000002">
    <property type="protein sequence ID" value="SFQ14161.1"/>
    <property type="molecule type" value="Genomic_DNA"/>
</dbReference>
<organism evidence="3 4">
    <name type="scientific">Roseivivax halotolerans</name>
    <dbReference type="NCBI Taxonomy" id="93684"/>
    <lineage>
        <taxon>Bacteria</taxon>
        <taxon>Pseudomonadati</taxon>
        <taxon>Pseudomonadota</taxon>
        <taxon>Alphaproteobacteria</taxon>
        <taxon>Rhodobacterales</taxon>
        <taxon>Roseobacteraceae</taxon>
        <taxon>Roseivivax</taxon>
    </lineage>
</organism>
<dbReference type="AlphaFoldDB" id="A0A1I5W387"/>
<feature type="transmembrane region" description="Helical" evidence="1">
    <location>
        <begin position="61"/>
        <end position="86"/>
    </location>
</feature>
<feature type="domain" description="DUF5658" evidence="2">
    <location>
        <begin position="10"/>
        <end position="85"/>
    </location>
</feature>
<accession>A0A1I5W387</accession>
<keyword evidence="1" id="KW-1133">Transmembrane helix</keyword>
<dbReference type="RefSeq" id="WP_093009381.1">
    <property type="nucleotide sequence ID" value="NZ_FOXV01000002.1"/>
</dbReference>
<evidence type="ECO:0000256" key="1">
    <source>
        <dbReference type="SAM" id="Phobius"/>
    </source>
</evidence>
<sequence length="93" mass="10108">MTTMTIISLIALALAQLADVWTTIRGLEAGYTETNPIIRWAMERLGRHGWIAFKLGVAGGLAWLALSLSMPVILWIGAALTGLVAVRNYRLVS</sequence>
<dbReference type="Pfam" id="PF18902">
    <property type="entry name" value="DUF5658"/>
    <property type="match status" value="1"/>
</dbReference>
<dbReference type="Proteomes" id="UP000243106">
    <property type="component" value="Unassembled WGS sequence"/>
</dbReference>
<keyword evidence="1" id="KW-0812">Transmembrane</keyword>
<proteinExistence type="predicted"/>
<evidence type="ECO:0000313" key="3">
    <source>
        <dbReference type="EMBL" id="SFQ14161.1"/>
    </source>
</evidence>
<dbReference type="STRING" id="93684.SAMN05421853_10298"/>
<keyword evidence="1" id="KW-0472">Membrane</keyword>
<dbReference type="InterPro" id="IPR043717">
    <property type="entry name" value="DUF5658"/>
</dbReference>
<evidence type="ECO:0000259" key="2">
    <source>
        <dbReference type="Pfam" id="PF18902"/>
    </source>
</evidence>
<gene>
    <name evidence="3" type="ORF">SAMN05421853_10298</name>
</gene>
<reference evidence="4" key="1">
    <citation type="submission" date="2016-10" db="EMBL/GenBank/DDBJ databases">
        <authorList>
            <person name="Varghese N."/>
            <person name="Submissions S."/>
        </authorList>
    </citation>
    <scope>NUCLEOTIDE SEQUENCE [LARGE SCALE GENOMIC DNA]</scope>
    <source>
        <strain evidence="4">JCM 10271</strain>
    </source>
</reference>
<name>A0A1I5W387_9RHOB</name>
<keyword evidence="4" id="KW-1185">Reference proteome</keyword>